<gene>
    <name evidence="1" type="ORF">A3B74_02930</name>
</gene>
<protein>
    <submittedName>
        <fullName evidence="1">Uncharacterized protein</fullName>
    </submittedName>
</protein>
<proteinExistence type="predicted"/>
<dbReference type="EMBL" id="MHKB01000004">
    <property type="protein sequence ID" value="OGY79877.1"/>
    <property type="molecule type" value="Genomic_DNA"/>
</dbReference>
<dbReference type="Proteomes" id="UP000177165">
    <property type="component" value="Unassembled WGS sequence"/>
</dbReference>
<dbReference type="AlphaFoldDB" id="A0A1G2AV78"/>
<reference evidence="1 2" key="1">
    <citation type="journal article" date="2016" name="Nat. Commun.">
        <title>Thousands of microbial genomes shed light on interconnected biogeochemical processes in an aquifer system.</title>
        <authorList>
            <person name="Anantharaman K."/>
            <person name="Brown C.T."/>
            <person name="Hug L.A."/>
            <person name="Sharon I."/>
            <person name="Castelle C.J."/>
            <person name="Probst A.J."/>
            <person name="Thomas B.C."/>
            <person name="Singh A."/>
            <person name="Wilkins M.J."/>
            <person name="Karaoz U."/>
            <person name="Brodie E.L."/>
            <person name="Williams K.H."/>
            <person name="Hubbard S.S."/>
            <person name="Banfield J.F."/>
        </authorList>
    </citation>
    <scope>NUCLEOTIDE SEQUENCE [LARGE SCALE GENOMIC DNA]</scope>
</reference>
<evidence type="ECO:0000313" key="1">
    <source>
        <dbReference type="EMBL" id="OGY79877.1"/>
    </source>
</evidence>
<organism evidence="1 2">
    <name type="scientific">Candidatus Kerfeldbacteria bacterium RIFCSPHIGHO2_02_FULL_42_14</name>
    <dbReference type="NCBI Taxonomy" id="1798540"/>
    <lineage>
        <taxon>Bacteria</taxon>
        <taxon>Candidatus Kerfeldiibacteriota</taxon>
    </lineage>
</organism>
<accession>A0A1G2AV78</accession>
<evidence type="ECO:0000313" key="2">
    <source>
        <dbReference type="Proteomes" id="UP000177165"/>
    </source>
</evidence>
<name>A0A1G2AV78_9BACT</name>
<sequence length="60" mass="7025">MTENTRFYVFSKNFWLIPVPQFSKNGIFGQSGNRQVHIKAIFSRLFCSFSYLINVDGFIL</sequence>
<comment type="caution">
    <text evidence="1">The sequence shown here is derived from an EMBL/GenBank/DDBJ whole genome shotgun (WGS) entry which is preliminary data.</text>
</comment>